<dbReference type="OrthoDB" id="7108654at2759"/>
<evidence type="ECO:0000313" key="5">
    <source>
        <dbReference type="EMBL" id="GBF89366.1"/>
    </source>
</evidence>
<dbReference type="InterPro" id="IPR037175">
    <property type="entry name" value="KFase_sf"/>
</dbReference>
<dbReference type="GO" id="GO:0019441">
    <property type="term" value="P:L-tryptophan catabolic process to kynurenine"/>
    <property type="evidence" value="ECO:0007669"/>
    <property type="project" value="InterPro"/>
</dbReference>
<dbReference type="GO" id="GO:0004061">
    <property type="term" value="F:arylformamidase activity"/>
    <property type="evidence" value="ECO:0007669"/>
    <property type="project" value="InterPro"/>
</dbReference>
<evidence type="ECO:0008006" key="7">
    <source>
        <dbReference type="Google" id="ProtNLM"/>
    </source>
</evidence>
<dbReference type="Proteomes" id="UP000247498">
    <property type="component" value="Unassembled WGS sequence"/>
</dbReference>
<feature type="signal peptide" evidence="4">
    <location>
        <begin position="1"/>
        <end position="37"/>
    </location>
</feature>
<keyword evidence="3" id="KW-0964">Secreted</keyword>
<proteinExistence type="inferred from homology"/>
<dbReference type="Pfam" id="PF04199">
    <property type="entry name" value="Cyclase"/>
    <property type="match status" value="1"/>
</dbReference>
<protein>
    <recommendedName>
        <fullName evidence="7">Cyclase</fullName>
    </recommendedName>
</protein>
<comment type="subcellular location">
    <subcellularLocation>
        <location evidence="1">Secreted</location>
        <location evidence="1">Extracellular space</location>
        <location evidence="1">Extracellular matrix</location>
    </subcellularLocation>
</comment>
<evidence type="ECO:0000256" key="3">
    <source>
        <dbReference type="ARBA" id="ARBA00022530"/>
    </source>
</evidence>
<dbReference type="Gene3D" id="3.50.30.50">
    <property type="entry name" value="Putative cyclase"/>
    <property type="match status" value="1"/>
</dbReference>
<gene>
    <name evidence="5" type="ORF">Rsub_01938</name>
</gene>
<dbReference type="EMBL" id="BDRX01000010">
    <property type="protein sequence ID" value="GBF89366.1"/>
    <property type="molecule type" value="Genomic_DNA"/>
</dbReference>
<accession>A0A2V0NP49</accession>
<dbReference type="InterPro" id="IPR007325">
    <property type="entry name" value="KFase/CYL"/>
</dbReference>
<dbReference type="PANTHER" id="PTHR31118">
    <property type="entry name" value="CYCLASE-LIKE PROTEIN 2"/>
    <property type="match status" value="1"/>
</dbReference>
<organism evidence="5 6">
    <name type="scientific">Raphidocelis subcapitata</name>
    <dbReference type="NCBI Taxonomy" id="307507"/>
    <lineage>
        <taxon>Eukaryota</taxon>
        <taxon>Viridiplantae</taxon>
        <taxon>Chlorophyta</taxon>
        <taxon>core chlorophytes</taxon>
        <taxon>Chlorophyceae</taxon>
        <taxon>CS clade</taxon>
        <taxon>Sphaeropleales</taxon>
        <taxon>Selenastraceae</taxon>
        <taxon>Raphidocelis</taxon>
    </lineage>
</organism>
<name>A0A2V0NP49_9CHLO</name>
<evidence type="ECO:0000256" key="1">
    <source>
        <dbReference type="ARBA" id="ARBA00004498"/>
    </source>
</evidence>
<keyword evidence="3" id="KW-0272">Extracellular matrix</keyword>
<evidence type="ECO:0000256" key="4">
    <source>
        <dbReference type="SAM" id="SignalP"/>
    </source>
</evidence>
<feature type="chain" id="PRO_5015836127" description="Cyclase" evidence="4">
    <location>
        <begin position="38"/>
        <end position="269"/>
    </location>
</feature>
<sequence length="269" mass="28048">MRSSGRRGSSARGAARRRRCAALLCALLVALASSAAGQPGACVTGASADGGVIDLTVPVQAGMPVWNGPSGLGRNWRALSEAHDQGDVVNKSFLYLDAHTGTHIDAPVHFLPGAGAMESLPLPALIGPADVVDVAADTNITAEVLEGAAIPRDAARLLFRTQNTRRALMGRSGFVTDFVGLDATAARWLAEQRPGVVLVGIDYLTIGAMYDIVETHKTLFRTGTVIVEGLNLTSVPAGRHHLTCLPLLLVGSDGSPARCILTRGDRGML</sequence>
<dbReference type="FunCoup" id="A0A2V0NP49">
    <property type="interactions" value="854"/>
</dbReference>
<keyword evidence="4" id="KW-0732">Signal</keyword>
<dbReference type="PANTHER" id="PTHR31118:SF12">
    <property type="entry name" value="CYCLASE-LIKE PROTEIN 2"/>
    <property type="match status" value="1"/>
</dbReference>
<dbReference type="AlphaFoldDB" id="A0A2V0NP49"/>
<evidence type="ECO:0000256" key="2">
    <source>
        <dbReference type="ARBA" id="ARBA00007865"/>
    </source>
</evidence>
<dbReference type="STRING" id="307507.A0A2V0NP49"/>
<comment type="similarity">
    <text evidence="2">Belongs to the Cyclase 1 superfamily.</text>
</comment>
<reference evidence="5 6" key="1">
    <citation type="journal article" date="2018" name="Sci. Rep.">
        <title>Raphidocelis subcapitata (=Pseudokirchneriella subcapitata) provides an insight into genome evolution and environmental adaptations in the Sphaeropleales.</title>
        <authorList>
            <person name="Suzuki S."/>
            <person name="Yamaguchi H."/>
            <person name="Nakajima N."/>
            <person name="Kawachi M."/>
        </authorList>
    </citation>
    <scope>NUCLEOTIDE SEQUENCE [LARGE SCALE GENOMIC DNA]</scope>
    <source>
        <strain evidence="5 6">NIES-35</strain>
    </source>
</reference>
<evidence type="ECO:0000313" key="6">
    <source>
        <dbReference type="Proteomes" id="UP000247498"/>
    </source>
</evidence>
<dbReference type="SUPFAM" id="SSF102198">
    <property type="entry name" value="Putative cyclase"/>
    <property type="match status" value="1"/>
</dbReference>
<dbReference type="InParanoid" id="A0A2V0NP49"/>
<keyword evidence="6" id="KW-1185">Reference proteome</keyword>
<comment type="caution">
    <text evidence="5">The sequence shown here is derived from an EMBL/GenBank/DDBJ whole genome shotgun (WGS) entry which is preliminary data.</text>
</comment>